<organism evidence="2">
    <name type="scientific">Brachiopoda sp</name>
    <dbReference type="NCBI Taxonomy" id="3230945"/>
    <lineage>
        <taxon>Eukaryota</taxon>
        <taxon>Metazoa</taxon>
        <taxon>Spiralia</taxon>
        <taxon>Lophotrochozoa</taxon>
        <taxon>Brachiopoda</taxon>
    </lineage>
</organism>
<reference evidence="2" key="1">
    <citation type="submission" date="2024-06" db="EMBL/GenBank/DDBJ databases">
        <title>Genomic investigations of benthic invertebrates from the Clarion-Clipperton fields of polymetallic nodules.</title>
        <authorList>
            <person name="Gastineau R."/>
            <person name="Dabek P."/>
            <person name="Mianowicz K."/>
            <person name="Otis C."/>
            <person name="Stoyanova V."/>
            <person name="Krawcewicz A."/>
            <person name="Abramowski T."/>
        </authorList>
    </citation>
    <scope>NUCLEOTIDE SEQUENCE</scope>
</reference>
<keyword evidence="1" id="KW-0812">Transmembrane</keyword>
<keyword evidence="2" id="KW-0496">Mitochondrion</keyword>
<evidence type="ECO:0000256" key="1">
    <source>
        <dbReference type="SAM" id="Phobius"/>
    </source>
</evidence>
<dbReference type="AlphaFoldDB" id="A0AAU8HQE4"/>
<evidence type="ECO:0000313" key="2">
    <source>
        <dbReference type="EMBL" id="XCI16343.1"/>
    </source>
</evidence>
<name>A0AAU8HQE4_9BILA</name>
<geneLocation type="mitochondrion" evidence="2"/>
<keyword evidence="1" id="KW-1133">Transmembrane helix</keyword>
<feature type="transmembrane region" description="Helical" evidence="1">
    <location>
        <begin position="28"/>
        <end position="46"/>
    </location>
</feature>
<dbReference type="EMBL" id="PP977509">
    <property type="protein sequence ID" value="XCI16343.1"/>
    <property type="molecule type" value="Genomic_DNA"/>
</dbReference>
<feature type="transmembrane region" description="Helical" evidence="1">
    <location>
        <begin position="6"/>
        <end position="21"/>
    </location>
</feature>
<gene>
    <name evidence="2" type="primary">ND6</name>
</gene>
<feature type="transmembrane region" description="Helical" evidence="1">
    <location>
        <begin position="52"/>
        <end position="70"/>
    </location>
</feature>
<protein>
    <submittedName>
        <fullName evidence="2">NADH dehydrogenase subunit 6</fullName>
    </submittedName>
</protein>
<feature type="transmembrane region" description="Helical" evidence="1">
    <location>
        <begin position="82"/>
        <end position="99"/>
    </location>
</feature>
<sequence length="164" mass="17427">MASTLLIMALMGVSIIFPLINSPLPLGLTLLTLSLIVALISLLMALTWFSLIMFIIFIGGLLVMFAYIAVMTPNTMMASKNLIAVQALTLTAMTILLNLQSTPPNTSTLTRSPLTNNLNAGTQVADTANSPLLILHGAILLSVLIAVASLCQSFKSPLRPFSPM</sequence>
<keyword evidence="1" id="KW-0472">Membrane</keyword>
<proteinExistence type="predicted"/>
<feature type="transmembrane region" description="Helical" evidence="1">
    <location>
        <begin position="133"/>
        <end position="154"/>
    </location>
</feature>
<accession>A0AAU8HQE4</accession>